<name>A0A371HF72_MUCPR</name>
<dbReference type="EMBL" id="QJKJ01002766">
    <property type="protein sequence ID" value="RDY01441.1"/>
    <property type="molecule type" value="Genomic_DNA"/>
</dbReference>
<dbReference type="Proteomes" id="UP000257109">
    <property type="component" value="Unassembled WGS sequence"/>
</dbReference>
<feature type="non-terminal residue" evidence="1">
    <location>
        <position position="1"/>
    </location>
</feature>
<evidence type="ECO:0000313" key="2">
    <source>
        <dbReference type="Proteomes" id="UP000257109"/>
    </source>
</evidence>
<reference evidence="1" key="1">
    <citation type="submission" date="2018-05" db="EMBL/GenBank/DDBJ databases">
        <title>Draft genome of Mucuna pruriens seed.</title>
        <authorList>
            <person name="Nnadi N.E."/>
            <person name="Vos R."/>
            <person name="Hasami M.H."/>
            <person name="Devisetty U.K."/>
            <person name="Aguiy J.C."/>
        </authorList>
    </citation>
    <scope>NUCLEOTIDE SEQUENCE [LARGE SCALE GENOMIC DNA]</scope>
    <source>
        <strain evidence="1">JCA_2017</strain>
    </source>
</reference>
<gene>
    <name evidence="1" type="ORF">CR513_15235</name>
</gene>
<evidence type="ECO:0000313" key="1">
    <source>
        <dbReference type="EMBL" id="RDY01441.1"/>
    </source>
</evidence>
<dbReference type="AlphaFoldDB" id="A0A371HF72"/>
<keyword evidence="2" id="KW-1185">Reference proteome</keyword>
<dbReference type="OrthoDB" id="1435404at2759"/>
<dbReference type="PANTHER" id="PTHR35046">
    <property type="entry name" value="ZINC KNUCKLE (CCHC-TYPE) FAMILY PROTEIN"/>
    <property type="match status" value="1"/>
</dbReference>
<comment type="caution">
    <text evidence="1">The sequence shown here is derived from an EMBL/GenBank/DDBJ whole genome shotgun (WGS) entry which is preliminary data.</text>
</comment>
<accession>A0A371HF72</accession>
<dbReference type="STRING" id="157652.A0A371HF72"/>
<proteinExistence type="predicted"/>
<organism evidence="1 2">
    <name type="scientific">Mucuna pruriens</name>
    <name type="common">Velvet bean</name>
    <name type="synonym">Dolichos pruriens</name>
    <dbReference type="NCBI Taxonomy" id="157652"/>
    <lineage>
        <taxon>Eukaryota</taxon>
        <taxon>Viridiplantae</taxon>
        <taxon>Streptophyta</taxon>
        <taxon>Embryophyta</taxon>
        <taxon>Tracheophyta</taxon>
        <taxon>Spermatophyta</taxon>
        <taxon>Magnoliopsida</taxon>
        <taxon>eudicotyledons</taxon>
        <taxon>Gunneridae</taxon>
        <taxon>Pentapetalae</taxon>
        <taxon>rosids</taxon>
        <taxon>fabids</taxon>
        <taxon>Fabales</taxon>
        <taxon>Fabaceae</taxon>
        <taxon>Papilionoideae</taxon>
        <taxon>50 kb inversion clade</taxon>
        <taxon>NPAAA clade</taxon>
        <taxon>indigoferoid/millettioid clade</taxon>
        <taxon>Phaseoleae</taxon>
        <taxon>Mucuna</taxon>
    </lineage>
</organism>
<protein>
    <submittedName>
        <fullName evidence="1">Uncharacterized protein</fullName>
    </submittedName>
</protein>
<dbReference type="PANTHER" id="PTHR35046:SF9">
    <property type="entry name" value="RNA-DIRECTED DNA POLYMERASE"/>
    <property type="match status" value="1"/>
</dbReference>
<sequence length="97" mass="11217">MGFVLGLPRSKIGKDSIFIVVNRFSKMAHFISCDKVDDACLLANLFFKEVLHGLSRTIVSDTPCRFWPLNIRECPLDDESRYKHWKSPLDTESHYGR</sequence>